<dbReference type="GO" id="GO:0005886">
    <property type="term" value="C:plasma membrane"/>
    <property type="evidence" value="ECO:0007669"/>
    <property type="project" value="UniProtKB-SubCell"/>
</dbReference>
<evidence type="ECO:0000256" key="4">
    <source>
        <dbReference type="ARBA" id="ARBA00022475"/>
    </source>
</evidence>
<keyword evidence="8" id="KW-0249">Electron transport</keyword>
<dbReference type="PANTHER" id="PTHR30529:SF1">
    <property type="entry name" value="CYTOCHROME B561 HOMOLOG 2"/>
    <property type="match status" value="1"/>
</dbReference>
<comment type="similarity">
    <text evidence="12">Belongs to the cytochrome b561 family.</text>
</comment>
<evidence type="ECO:0000256" key="2">
    <source>
        <dbReference type="ARBA" id="ARBA00004651"/>
    </source>
</evidence>
<dbReference type="InterPro" id="IPR011577">
    <property type="entry name" value="Cyt_b561_bac/Ni-Hgenase"/>
</dbReference>
<proteinExistence type="inferred from homology"/>
<reference evidence="15 16" key="2">
    <citation type="submission" date="2018-05" db="EMBL/GenBank/DDBJ databases">
        <authorList>
            <person name="Lanie J.A."/>
            <person name="Ng W.-L."/>
            <person name="Kazmierczak K.M."/>
            <person name="Andrzejewski T.M."/>
            <person name="Davidsen T.M."/>
            <person name="Wayne K.J."/>
            <person name="Tettelin H."/>
            <person name="Glass J.I."/>
            <person name="Rusch D."/>
            <person name="Podicherti R."/>
            <person name="Tsui H.-C.T."/>
            <person name="Winkler M.E."/>
        </authorList>
    </citation>
    <scope>NUCLEOTIDE SEQUENCE [LARGE SCALE GENOMIC DNA]</scope>
    <source>
        <strain evidence="15 16">YBY</strain>
    </source>
</reference>
<evidence type="ECO:0000313" key="16">
    <source>
        <dbReference type="Proteomes" id="UP000245216"/>
    </source>
</evidence>
<evidence type="ECO:0000256" key="12">
    <source>
        <dbReference type="ARBA" id="ARBA00037975"/>
    </source>
</evidence>
<keyword evidence="9 13" id="KW-1133">Transmembrane helix</keyword>
<keyword evidence="3" id="KW-0813">Transport</keyword>
<dbReference type="GO" id="GO:0046872">
    <property type="term" value="F:metal ion binding"/>
    <property type="evidence" value="ECO:0007669"/>
    <property type="project" value="UniProtKB-KW"/>
</dbReference>
<dbReference type="GO" id="GO:0020037">
    <property type="term" value="F:heme binding"/>
    <property type="evidence" value="ECO:0007669"/>
    <property type="project" value="TreeGrafter"/>
</dbReference>
<dbReference type="PANTHER" id="PTHR30529">
    <property type="entry name" value="CYTOCHROME B561"/>
    <property type="match status" value="1"/>
</dbReference>
<comment type="subcellular location">
    <subcellularLocation>
        <location evidence="2">Cell membrane</location>
        <topology evidence="2">Multi-pass membrane protein</topology>
    </subcellularLocation>
</comment>
<organism evidence="15 16">
    <name type="scientific">Alcaligenes faecalis</name>
    <dbReference type="NCBI Taxonomy" id="511"/>
    <lineage>
        <taxon>Bacteria</taxon>
        <taxon>Pseudomonadati</taxon>
        <taxon>Pseudomonadota</taxon>
        <taxon>Betaproteobacteria</taxon>
        <taxon>Burkholderiales</taxon>
        <taxon>Alcaligenaceae</taxon>
        <taxon>Alcaligenes</taxon>
    </lineage>
</organism>
<evidence type="ECO:0000256" key="5">
    <source>
        <dbReference type="ARBA" id="ARBA00022617"/>
    </source>
</evidence>
<feature type="transmembrane region" description="Helical" evidence="13">
    <location>
        <begin position="142"/>
        <end position="166"/>
    </location>
</feature>
<dbReference type="InterPro" id="IPR052168">
    <property type="entry name" value="Cytochrome_b561_oxidase"/>
</dbReference>
<evidence type="ECO:0000256" key="13">
    <source>
        <dbReference type="SAM" id="Phobius"/>
    </source>
</evidence>
<feature type="transmembrane region" description="Helical" evidence="13">
    <location>
        <begin position="53"/>
        <end position="71"/>
    </location>
</feature>
<accession>A0A2U2BPW5</accession>
<keyword evidence="11 13" id="KW-0472">Membrane</keyword>
<protein>
    <submittedName>
        <fullName evidence="15">Cytochrome b</fullName>
    </submittedName>
</protein>
<keyword evidence="4" id="KW-1003">Cell membrane</keyword>
<dbReference type="GO" id="GO:0022904">
    <property type="term" value="P:respiratory electron transport chain"/>
    <property type="evidence" value="ECO:0007669"/>
    <property type="project" value="InterPro"/>
</dbReference>
<dbReference type="EMBL" id="QEXO01000001">
    <property type="protein sequence ID" value="PWE16054.1"/>
    <property type="molecule type" value="Genomic_DNA"/>
</dbReference>
<evidence type="ECO:0000256" key="9">
    <source>
        <dbReference type="ARBA" id="ARBA00022989"/>
    </source>
</evidence>
<dbReference type="SUPFAM" id="SSF81342">
    <property type="entry name" value="Transmembrane di-heme cytochromes"/>
    <property type="match status" value="1"/>
</dbReference>
<name>A0A2U2BPW5_ALCFA</name>
<comment type="caution">
    <text evidence="15">The sequence shown here is derived from an EMBL/GenBank/DDBJ whole genome shotgun (WGS) entry which is preliminary data.</text>
</comment>
<evidence type="ECO:0000256" key="3">
    <source>
        <dbReference type="ARBA" id="ARBA00022448"/>
    </source>
</evidence>
<feature type="domain" description="Cytochrome b561 bacterial/Ni-hydrogenase" evidence="14">
    <location>
        <begin position="12"/>
        <end position="181"/>
    </location>
</feature>
<gene>
    <name evidence="15" type="ORF">DF183_04820</name>
</gene>
<evidence type="ECO:0000256" key="10">
    <source>
        <dbReference type="ARBA" id="ARBA00023004"/>
    </source>
</evidence>
<evidence type="ECO:0000313" key="15">
    <source>
        <dbReference type="EMBL" id="PWE16054.1"/>
    </source>
</evidence>
<evidence type="ECO:0000259" key="14">
    <source>
        <dbReference type="Pfam" id="PF01292"/>
    </source>
</evidence>
<keyword evidence="10" id="KW-0408">Iron</keyword>
<dbReference type="RefSeq" id="WP_109088505.1">
    <property type="nucleotide sequence ID" value="NZ_CAXOKM010000003.1"/>
</dbReference>
<dbReference type="STRING" id="511.UZ73_00250"/>
<dbReference type="AlphaFoldDB" id="A0A2U2BPW5"/>
<evidence type="ECO:0000256" key="6">
    <source>
        <dbReference type="ARBA" id="ARBA00022692"/>
    </source>
</evidence>
<keyword evidence="7" id="KW-0479">Metal-binding</keyword>
<reference evidence="15 16" key="1">
    <citation type="submission" date="2018-05" db="EMBL/GenBank/DDBJ databases">
        <title>Genome Sequence of an Efficient Indole-Degrading Bacterium, Alcaligenes sp.YBY.</title>
        <authorList>
            <person name="Yang B."/>
        </authorList>
    </citation>
    <scope>NUCLEOTIDE SEQUENCE [LARGE SCALE GENOMIC DNA]</scope>
    <source>
        <strain evidence="15 16">YBY</strain>
    </source>
</reference>
<keyword evidence="5" id="KW-0349">Heme</keyword>
<dbReference type="Gene3D" id="1.20.950.20">
    <property type="entry name" value="Transmembrane di-heme cytochromes, Chain C"/>
    <property type="match status" value="1"/>
</dbReference>
<dbReference type="InterPro" id="IPR016174">
    <property type="entry name" value="Di-haem_cyt_TM"/>
</dbReference>
<evidence type="ECO:0000256" key="8">
    <source>
        <dbReference type="ARBA" id="ARBA00022982"/>
    </source>
</evidence>
<evidence type="ECO:0000256" key="7">
    <source>
        <dbReference type="ARBA" id="ARBA00022723"/>
    </source>
</evidence>
<keyword evidence="6 13" id="KW-0812">Transmembrane</keyword>
<dbReference type="Pfam" id="PF01292">
    <property type="entry name" value="Ni_hydr_CYTB"/>
    <property type="match status" value="1"/>
</dbReference>
<evidence type="ECO:0000256" key="1">
    <source>
        <dbReference type="ARBA" id="ARBA00001970"/>
    </source>
</evidence>
<dbReference type="GO" id="GO:0009055">
    <property type="term" value="F:electron transfer activity"/>
    <property type="evidence" value="ECO:0007669"/>
    <property type="project" value="InterPro"/>
</dbReference>
<evidence type="ECO:0000256" key="11">
    <source>
        <dbReference type="ARBA" id="ARBA00023136"/>
    </source>
</evidence>
<comment type="cofactor">
    <cofactor evidence="1">
        <name>heme b</name>
        <dbReference type="ChEBI" id="CHEBI:60344"/>
    </cofactor>
</comment>
<dbReference type="Proteomes" id="UP000245216">
    <property type="component" value="Unassembled WGS sequence"/>
</dbReference>
<feature type="transmembrane region" description="Helical" evidence="13">
    <location>
        <begin position="91"/>
        <end position="113"/>
    </location>
</feature>
<feature type="transmembrane region" description="Helical" evidence="13">
    <location>
        <begin position="19"/>
        <end position="38"/>
    </location>
</feature>
<sequence length="189" mass="20980">MSITPVPVATPRYTLVARILHWLMALALTALVTVGYTMKTLPLSPLKLQVYSWHKWAGISLLVLVILRLLWRLLNRPPALPAGMSSFSRALAHCGHAALYLLMIGIPLTGWLMSSAKGFQTVWFGVIPLPDLVSKDKPLGELLVQVHIFLNYALIAMVSLHILAALKHQFIDRDGLLRRITFTLGKAKS</sequence>